<evidence type="ECO:0000256" key="13">
    <source>
        <dbReference type="SAM" id="SignalP"/>
    </source>
</evidence>
<feature type="compositionally biased region" description="Polar residues" evidence="11">
    <location>
        <begin position="263"/>
        <end position="281"/>
    </location>
</feature>
<keyword evidence="5 12" id="KW-1133">Transmembrane helix</keyword>
<evidence type="ECO:0000256" key="8">
    <source>
        <dbReference type="ARBA" id="ARBA00023170"/>
    </source>
</evidence>
<protein>
    <recommendedName>
        <fullName evidence="14">Ig-like domain-containing protein</fullName>
    </recommendedName>
</protein>
<evidence type="ECO:0000256" key="7">
    <source>
        <dbReference type="ARBA" id="ARBA00023157"/>
    </source>
</evidence>
<keyword evidence="8" id="KW-0675">Receptor</keyword>
<dbReference type="GO" id="GO:0006955">
    <property type="term" value="P:immune response"/>
    <property type="evidence" value="ECO:0007669"/>
    <property type="project" value="TreeGrafter"/>
</dbReference>
<dbReference type="OrthoDB" id="10012075at2759"/>
<feature type="compositionally biased region" description="Polar residues" evidence="11">
    <location>
        <begin position="231"/>
        <end position="247"/>
    </location>
</feature>
<dbReference type="EMBL" id="JABFDY010000018">
    <property type="protein sequence ID" value="KAF7694371.1"/>
    <property type="molecule type" value="Genomic_DNA"/>
</dbReference>
<feature type="region of interest" description="Disordered" evidence="11">
    <location>
        <begin position="231"/>
        <end position="298"/>
    </location>
</feature>
<dbReference type="InterPro" id="IPR013106">
    <property type="entry name" value="Ig_V-set"/>
</dbReference>
<feature type="signal peptide" evidence="13">
    <location>
        <begin position="1"/>
        <end position="25"/>
    </location>
</feature>
<dbReference type="PROSITE" id="PS50835">
    <property type="entry name" value="IG_LIKE"/>
    <property type="match status" value="2"/>
</dbReference>
<dbReference type="SUPFAM" id="SSF48726">
    <property type="entry name" value="Immunoglobulin"/>
    <property type="match status" value="2"/>
</dbReference>
<keyword evidence="4 13" id="KW-0732">Signal</keyword>
<evidence type="ECO:0000256" key="5">
    <source>
        <dbReference type="ARBA" id="ARBA00022989"/>
    </source>
</evidence>
<dbReference type="InterPro" id="IPR013783">
    <property type="entry name" value="Ig-like_fold"/>
</dbReference>
<evidence type="ECO:0000256" key="10">
    <source>
        <dbReference type="ARBA" id="ARBA00023319"/>
    </source>
</evidence>
<keyword evidence="9" id="KW-0325">Glycoprotein</keyword>
<reference evidence="15" key="1">
    <citation type="submission" date="2020-08" db="EMBL/GenBank/DDBJ databases">
        <title>Chromosome-level assembly of Southern catfish (Silurus meridionalis) provides insights into visual adaptation to the nocturnal and benthic lifestyles.</title>
        <authorList>
            <person name="Zhang Y."/>
            <person name="Wang D."/>
            <person name="Peng Z."/>
        </authorList>
    </citation>
    <scope>NUCLEOTIDE SEQUENCE</scope>
    <source>
        <strain evidence="15">SWU-2019-XX</strain>
        <tissue evidence="15">Muscle</tissue>
    </source>
</reference>
<feature type="compositionally biased region" description="Low complexity" evidence="11">
    <location>
        <begin position="248"/>
        <end position="262"/>
    </location>
</feature>
<dbReference type="GO" id="GO:0007166">
    <property type="term" value="P:cell surface receptor signaling pathway"/>
    <property type="evidence" value="ECO:0007669"/>
    <property type="project" value="TreeGrafter"/>
</dbReference>
<gene>
    <name evidence="15" type="ORF">HF521_008124</name>
</gene>
<dbReference type="GO" id="GO:0009897">
    <property type="term" value="C:external side of plasma membrane"/>
    <property type="evidence" value="ECO:0007669"/>
    <property type="project" value="TreeGrafter"/>
</dbReference>
<sequence length="359" mass="40364">MSPNEAAVMMKCLYLLSVVFHVAAGCDLSGDDNWLEITQLKGGSVLLPCSCSDLLSKPQTFTWMIFRTGRLTEMLNDEHYRGRLELFNNTSPANLSLLISDLREEDEGNYRCSTEKEHRYITLYVKGCELVNKKEVVVVTGFTGESVVLPCFCTDLQDDPKTIKWELHFQEIYPEQTEQHKNRVKQVNKNPPGNLSLLISNLTKEDEGFYTCFVQRDWTYVTLYVNVKTESSTPSRKNDTTPVLDQLTSKTTFSPPASSSTTQVGKTETSTSLRKNDTTPVLDQPTSKTTISPPASSSTTQVLGSLVALLPGIVVFLWWSCKGRRSGEYVMTKEHLECMGKQKDQIVSNDVFYITLTDT</sequence>
<evidence type="ECO:0000256" key="12">
    <source>
        <dbReference type="SAM" id="Phobius"/>
    </source>
</evidence>
<name>A0A8T0AQV9_SILME</name>
<proteinExistence type="predicted"/>
<dbReference type="GO" id="GO:0071222">
    <property type="term" value="P:cellular response to lipopolysaccharide"/>
    <property type="evidence" value="ECO:0007669"/>
    <property type="project" value="TreeGrafter"/>
</dbReference>
<feature type="domain" description="Ig-like" evidence="14">
    <location>
        <begin position="41"/>
        <end position="122"/>
    </location>
</feature>
<dbReference type="GO" id="GO:0042130">
    <property type="term" value="P:negative regulation of T cell proliferation"/>
    <property type="evidence" value="ECO:0007669"/>
    <property type="project" value="TreeGrafter"/>
</dbReference>
<keyword evidence="6 12" id="KW-0472">Membrane</keyword>
<keyword evidence="16" id="KW-1185">Reference proteome</keyword>
<dbReference type="PANTHER" id="PTHR25466">
    <property type="entry name" value="T-LYMPHOCYTE ACTIVATION ANTIGEN"/>
    <property type="match status" value="1"/>
</dbReference>
<keyword evidence="2" id="KW-1003">Cell membrane</keyword>
<evidence type="ECO:0000313" key="16">
    <source>
        <dbReference type="Proteomes" id="UP000606274"/>
    </source>
</evidence>
<dbReference type="InterPro" id="IPR007110">
    <property type="entry name" value="Ig-like_dom"/>
</dbReference>
<keyword evidence="10" id="KW-0393">Immunoglobulin domain</keyword>
<evidence type="ECO:0000256" key="9">
    <source>
        <dbReference type="ARBA" id="ARBA00023180"/>
    </source>
</evidence>
<feature type="compositionally biased region" description="Low complexity" evidence="11">
    <location>
        <begin position="285"/>
        <end position="298"/>
    </location>
</feature>
<evidence type="ECO:0000256" key="3">
    <source>
        <dbReference type="ARBA" id="ARBA00022692"/>
    </source>
</evidence>
<comment type="caution">
    <text evidence="15">The sequence shown here is derived from an EMBL/GenBank/DDBJ whole genome shotgun (WGS) entry which is preliminary data.</text>
</comment>
<feature type="chain" id="PRO_5035806247" description="Ig-like domain-containing protein" evidence="13">
    <location>
        <begin position="26"/>
        <end position="359"/>
    </location>
</feature>
<dbReference type="InterPro" id="IPR003598">
    <property type="entry name" value="Ig_sub2"/>
</dbReference>
<evidence type="ECO:0000256" key="11">
    <source>
        <dbReference type="SAM" id="MobiDB-lite"/>
    </source>
</evidence>
<comment type="subcellular location">
    <subcellularLocation>
        <location evidence="1">Cell membrane</location>
        <topology evidence="1">Single-pass type I membrane protein</topology>
    </subcellularLocation>
</comment>
<evidence type="ECO:0000256" key="2">
    <source>
        <dbReference type="ARBA" id="ARBA00022475"/>
    </source>
</evidence>
<feature type="transmembrane region" description="Helical" evidence="12">
    <location>
        <begin position="302"/>
        <end position="321"/>
    </location>
</feature>
<dbReference type="AlphaFoldDB" id="A0A8T0AQV9"/>
<dbReference type="InterPro" id="IPR036179">
    <property type="entry name" value="Ig-like_dom_sf"/>
</dbReference>
<dbReference type="PANTHER" id="PTHR25466:SF14">
    <property type="entry name" value="BUTYROPHILIN SUBFAMILY 2 MEMBER A2-LIKE-RELATED"/>
    <property type="match status" value="1"/>
</dbReference>
<accession>A0A8T0AQV9</accession>
<dbReference type="Pfam" id="PF07686">
    <property type="entry name" value="V-set"/>
    <property type="match status" value="2"/>
</dbReference>
<evidence type="ECO:0000313" key="15">
    <source>
        <dbReference type="EMBL" id="KAF7694371.1"/>
    </source>
</evidence>
<dbReference type="InterPro" id="IPR051713">
    <property type="entry name" value="T-cell_Activation_Regulation"/>
</dbReference>
<dbReference type="Gene3D" id="2.60.40.10">
    <property type="entry name" value="Immunoglobulins"/>
    <property type="match status" value="2"/>
</dbReference>
<keyword evidence="3 12" id="KW-0812">Transmembrane</keyword>
<dbReference type="GO" id="GO:0042102">
    <property type="term" value="P:positive regulation of T cell proliferation"/>
    <property type="evidence" value="ECO:0007669"/>
    <property type="project" value="TreeGrafter"/>
</dbReference>
<dbReference type="SMART" id="SM00409">
    <property type="entry name" value="IG"/>
    <property type="match status" value="2"/>
</dbReference>
<dbReference type="SMART" id="SM00406">
    <property type="entry name" value="IGv"/>
    <property type="match status" value="2"/>
</dbReference>
<evidence type="ECO:0000256" key="1">
    <source>
        <dbReference type="ARBA" id="ARBA00004251"/>
    </source>
</evidence>
<dbReference type="GO" id="GO:0031295">
    <property type="term" value="P:T cell costimulation"/>
    <property type="evidence" value="ECO:0007669"/>
    <property type="project" value="TreeGrafter"/>
</dbReference>
<evidence type="ECO:0000256" key="6">
    <source>
        <dbReference type="ARBA" id="ARBA00023136"/>
    </source>
</evidence>
<evidence type="ECO:0000259" key="14">
    <source>
        <dbReference type="PROSITE" id="PS50835"/>
    </source>
</evidence>
<dbReference type="Proteomes" id="UP000606274">
    <property type="component" value="Unassembled WGS sequence"/>
</dbReference>
<dbReference type="InterPro" id="IPR003599">
    <property type="entry name" value="Ig_sub"/>
</dbReference>
<evidence type="ECO:0000256" key="4">
    <source>
        <dbReference type="ARBA" id="ARBA00022729"/>
    </source>
</evidence>
<feature type="domain" description="Ig-like" evidence="14">
    <location>
        <begin position="144"/>
        <end position="222"/>
    </location>
</feature>
<dbReference type="SMART" id="SM00408">
    <property type="entry name" value="IGc2"/>
    <property type="match status" value="2"/>
</dbReference>
<keyword evidence="7" id="KW-1015">Disulfide bond</keyword>
<organism evidence="15 16">
    <name type="scientific">Silurus meridionalis</name>
    <name type="common">Southern catfish</name>
    <name type="synonym">Silurus soldatovi meridionalis</name>
    <dbReference type="NCBI Taxonomy" id="175797"/>
    <lineage>
        <taxon>Eukaryota</taxon>
        <taxon>Metazoa</taxon>
        <taxon>Chordata</taxon>
        <taxon>Craniata</taxon>
        <taxon>Vertebrata</taxon>
        <taxon>Euteleostomi</taxon>
        <taxon>Actinopterygii</taxon>
        <taxon>Neopterygii</taxon>
        <taxon>Teleostei</taxon>
        <taxon>Ostariophysi</taxon>
        <taxon>Siluriformes</taxon>
        <taxon>Siluridae</taxon>
        <taxon>Silurus</taxon>
    </lineage>
</organism>